<organism evidence="2 3">
    <name type="scientific">Chitinophaga arvensicola</name>
    <dbReference type="NCBI Taxonomy" id="29529"/>
    <lineage>
        <taxon>Bacteria</taxon>
        <taxon>Pseudomonadati</taxon>
        <taxon>Bacteroidota</taxon>
        <taxon>Chitinophagia</taxon>
        <taxon>Chitinophagales</taxon>
        <taxon>Chitinophagaceae</taxon>
        <taxon>Chitinophaga</taxon>
    </lineage>
</organism>
<reference evidence="3" key="1">
    <citation type="submission" date="2016-10" db="EMBL/GenBank/DDBJ databases">
        <authorList>
            <person name="Varghese N."/>
            <person name="Submissions S."/>
        </authorList>
    </citation>
    <scope>NUCLEOTIDE SEQUENCE [LARGE SCALE GENOMIC DNA]</scope>
    <source>
        <strain evidence="3">DSM 3695</strain>
    </source>
</reference>
<dbReference type="Proteomes" id="UP000199310">
    <property type="component" value="Unassembled WGS sequence"/>
</dbReference>
<dbReference type="EMBL" id="FOJG01000001">
    <property type="protein sequence ID" value="SEW37452.1"/>
    <property type="molecule type" value="Genomic_DNA"/>
</dbReference>
<keyword evidence="3" id="KW-1185">Reference proteome</keyword>
<dbReference type="STRING" id="29529.SAMN04488122_2509"/>
<dbReference type="OrthoDB" id="9931896at2"/>
<proteinExistence type="predicted"/>
<dbReference type="AlphaFoldDB" id="A0A1I0R9K6"/>
<gene>
    <name evidence="2" type="ORF">SAMN04488122_2509</name>
</gene>
<sequence length="278" mass="30585">MSYTLGRTPVDDYKYSVGIAYIAIPTDVDRAAYIQDCYRNFTVSVWGEDGSFMNRLPITPEVLNFVEFPVTPGELGSPVVYVTEESQSQPVVIGRFPSLSTLGDTSEGDFKFGRSYQDGHVEIFGSSRNSFLNIGVHSDTQAGTLLLQVAGKQPGKFKVTTIGNNEFIASETNSFSQQGSFVTTSADRTADDDSNDAVFKQSPGEHRFKNNKFYINDGDQPFVLGNHLKTFLSDLIDELSKCTVSTAIGQQPLLNAAQISAFKERTDDFLSIVAYINE</sequence>
<dbReference type="RefSeq" id="WP_089895121.1">
    <property type="nucleotide sequence ID" value="NZ_FOJG01000001.1"/>
</dbReference>
<evidence type="ECO:0000313" key="2">
    <source>
        <dbReference type="EMBL" id="SEW37452.1"/>
    </source>
</evidence>
<feature type="region of interest" description="Disordered" evidence="1">
    <location>
        <begin position="181"/>
        <end position="201"/>
    </location>
</feature>
<name>A0A1I0R9K6_9BACT</name>
<accession>A0A1I0R9K6</accession>
<protein>
    <submittedName>
        <fullName evidence="2">Uncharacterized protein</fullName>
    </submittedName>
</protein>
<evidence type="ECO:0000256" key="1">
    <source>
        <dbReference type="SAM" id="MobiDB-lite"/>
    </source>
</evidence>
<evidence type="ECO:0000313" key="3">
    <source>
        <dbReference type="Proteomes" id="UP000199310"/>
    </source>
</evidence>